<protein>
    <submittedName>
        <fullName evidence="2">Uncharacterized protein</fullName>
    </submittedName>
</protein>
<feature type="region of interest" description="Disordered" evidence="1">
    <location>
        <begin position="127"/>
        <end position="162"/>
    </location>
</feature>
<dbReference type="Proteomes" id="UP001500879">
    <property type="component" value="Unassembled WGS sequence"/>
</dbReference>
<proteinExistence type="predicted"/>
<dbReference type="EMBL" id="BAAABX010000009">
    <property type="protein sequence ID" value="GAA0392277.1"/>
    <property type="molecule type" value="Genomic_DNA"/>
</dbReference>
<organism evidence="2 3">
    <name type="scientific">Streptomyces luteireticuli</name>
    <dbReference type="NCBI Taxonomy" id="173858"/>
    <lineage>
        <taxon>Bacteria</taxon>
        <taxon>Bacillati</taxon>
        <taxon>Actinomycetota</taxon>
        <taxon>Actinomycetes</taxon>
        <taxon>Kitasatosporales</taxon>
        <taxon>Streptomycetaceae</taxon>
        <taxon>Streptomyces</taxon>
    </lineage>
</organism>
<accession>A0ABN0YDW7</accession>
<reference evidence="2 3" key="1">
    <citation type="journal article" date="2019" name="Int. J. Syst. Evol. Microbiol.">
        <title>The Global Catalogue of Microorganisms (GCM) 10K type strain sequencing project: providing services to taxonomists for standard genome sequencing and annotation.</title>
        <authorList>
            <consortium name="The Broad Institute Genomics Platform"/>
            <consortium name="The Broad Institute Genome Sequencing Center for Infectious Disease"/>
            <person name="Wu L."/>
            <person name="Ma J."/>
        </authorList>
    </citation>
    <scope>NUCLEOTIDE SEQUENCE [LARGE SCALE GENOMIC DNA]</scope>
    <source>
        <strain evidence="2 3">JCM 4788</strain>
    </source>
</reference>
<comment type="caution">
    <text evidence="2">The sequence shown here is derived from an EMBL/GenBank/DDBJ whole genome shotgun (WGS) entry which is preliminary data.</text>
</comment>
<name>A0ABN0YDW7_9ACTN</name>
<evidence type="ECO:0000256" key="1">
    <source>
        <dbReference type="SAM" id="MobiDB-lite"/>
    </source>
</evidence>
<evidence type="ECO:0000313" key="2">
    <source>
        <dbReference type="EMBL" id="GAA0392277.1"/>
    </source>
</evidence>
<feature type="region of interest" description="Disordered" evidence="1">
    <location>
        <begin position="1"/>
        <end position="28"/>
    </location>
</feature>
<keyword evidence="3" id="KW-1185">Reference proteome</keyword>
<gene>
    <name evidence="2" type="ORF">GCM10010357_11300</name>
</gene>
<evidence type="ECO:0000313" key="3">
    <source>
        <dbReference type="Proteomes" id="UP001500879"/>
    </source>
</evidence>
<sequence>MYEPIRSPSVHTMADPTRAAHGPARSREQELDIRLAGHLTALLTVTDELRALAPSAGLDDAARRLATRIERLRGGDAPLRAVPTILISDPSRVRALHHRAHMLAGQALVVASSRGDEEGMALAAERMRAHDEAIAPAPDGPTGRPGRSDPSGLAGTSSPSGA</sequence>
<dbReference type="RefSeq" id="WP_344020477.1">
    <property type="nucleotide sequence ID" value="NZ_BAAABX010000009.1"/>
</dbReference>